<dbReference type="InterPro" id="IPR011990">
    <property type="entry name" value="TPR-like_helical_dom_sf"/>
</dbReference>
<dbReference type="Proteomes" id="UP000635142">
    <property type="component" value="Unassembled WGS sequence"/>
</dbReference>
<protein>
    <recommendedName>
        <fullName evidence="3">DUF560 domain-containing protein</fullName>
    </recommendedName>
</protein>
<evidence type="ECO:0000313" key="1">
    <source>
        <dbReference type="EMBL" id="MBD3662745.1"/>
    </source>
</evidence>
<sequence length="446" mass="48071">MAQSVPPPATTPGIELTLPQVRQVAVQALQAGRPELAYTLAQGLLKADPTSSFAYFTRANAQALLGQPRAARKSAAKSYRYANTTLNRFEAAELAARLSYAEQRPTLTQLWLRRAVQHAPNKEIEARLGRDYGTVRAQNPVSFSLRGGLRPSNNVNNGSDTTVQIIDGLPFTGTLSGSALALSGTVATMDASLGYRLQGNATSRTTIGGRLFVKRVALDSNAQALAPSVRNSDLGTTYGEASLRHDFLLGQTGNQAYITGAFGQFWFGGERSYDFARLEAGRDWALSKATKFRLDAAAEQRQSARDAPFDSTSLAFVAGVSQARGNGDSMSFALNLRHTESDFVNARTRSATLSTSYSFGQQMGPVKVSAGLVAGYSDYPDYVVVFAVPGGRQDKSIYANLNLFFPDVDYAGFAPTLRIAAGRKFSNVSRFDTREVSVSFGIQSKF</sequence>
<evidence type="ECO:0000313" key="2">
    <source>
        <dbReference type="Proteomes" id="UP000635142"/>
    </source>
</evidence>
<organism evidence="1 2">
    <name type="scientific">Sulfitobacter aestuariivivens</name>
    <dbReference type="NCBI Taxonomy" id="2766981"/>
    <lineage>
        <taxon>Bacteria</taxon>
        <taxon>Pseudomonadati</taxon>
        <taxon>Pseudomonadota</taxon>
        <taxon>Alphaproteobacteria</taxon>
        <taxon>Rhodobacterales</taxon>
        <taxon>Roseobacteraceae</taxon>
        <taxon>Sulfitobacter</taxon>
    </lineage>
</organism>
<dbReference type="AlphaFoldDB" id="A0A927D0E2"/>
<name>A0A927D0E2_9RHOB</name>
<evidence type="ECO:0008006" key="3">
    <source>
        <dbReference type="Google" id="ProtNLM"/>
    </source>
</evidence>
<dbReference type="SUPFAM" id="SSF48452">
    <property type="entry name" value="TPR-like"/>
    <property type="match status" value="1"/>
</dbReference>
<proteinExistence type="predicted"/>
<keyword evidence="2" id="KW-1185">Reference proteome</keyword>
<accession>A0A927D0E2</accession>
<gene>
    <name evidence="1" type="ORF">H9Q16_02310</name>
</gene>
<reference evidence="1" key="1">
    <citation type="submission" date="2020-08" db="EMBL/GenBank/DDBJ databases">
        <title>Sulfitobacter aestuariivivens sp. nov., isolated from a tidal flat.</title>
        <authorList>
            <person name="Park S."/>
            <person name="Yoon J.-H."/>
        </authorList>
    </citation>
    <scope>NUCLEOTIDE SEQUENCE</scope>
    <source>
        <strain evidence="1">TSTF-M16</strain>
    </source>
</reference>
<comment type="caution">
    <text evidence="1">The sequence shown here is derived from an EMBL/GenBank/DDBJ whole genome shotgun (WGS) entry which is preliminary data.</text>
</comment>
<dbReference type="Gene3D" id="1.25.40.10">
    <property type="entry name" value="Tetratricopeptide repeat domain"/>
    <property type="match status" value="1"/>
</dbReference>
<dbReference type="EMBL" id="JACTAG010000001">
    <property type="protein sequence ID" value="MBD3662745.1"/>
    <property type="molecule type" value="Genomic_DNA"/>
</dbReference>